<dbReference type="Proteomes" id="UP000724149">
    <property type="component" value="Unassembled WGS sequence"/>
</dbReference>
<name>A0ABS2GPP0_9FIRM</name>
<proteinExistence type="predicted"/>
<dbReference type="EMBL" id="JACSNR010000010">
    <property type="protein sequence ID" value="MBM6924098.1"/>
    <property type="molecule type" value="Genomic_DNA"/>
</dbReference>
<evidence type="ECO:0000313" key="2">
    <source>
        <dbReference type="EMBL" id="MBM6924098.1"/>
    </source>
</evidence>
<dbReference type="GO" id="GO:0008168">
    <property type="term" value="F:methyltransferase activity"/>
    <property type="evidence" value="ECO:0007669"/>
    <property type="project" value="UniProtKB-KW"/>
</dbReference>
<dbReference type="GO" id="GO:0032259">
    <property type="term" value="P:methylation"/>
    <property type="evidence" value="ECO:0007669"/>
    <property type="project" value="UniProtKB-KW"/>
</dbReference>
<comment type="caution">
    <text evidence="2">The sequence shown here is derived from an EMBL/GenBank/DDBJ whole genome shotgun (WGS) entry which is preliminary data.</text>
</comment>
<gene>
    <name evidence="2" type="ORF">H9X81_10425</name>
</gene>
<feature type="domain" description="DNA methylase adenine-specific" evidence="1">
    <location>
        <begin position="114"/>
        <end position="224"/>
    </location>
</feature>
<dbReference type="Pfam" id="PF02384">
    <property type="entry name" value="N6_Mtase"/>
    <property type="match status" value="1"/>
</dbReference>
<organism evidence="2 3">
    <name type="scientific">Hydrogenoanaerobacterium saccharovorans</name>
    <dbReference type="NCBI Taxonomy" id="474960"/>
    <lineage>
        <taxon>Bacteria</taxon>
        <taxon>Bacillati</taxon>
        <taxon>Bacillota</taxon>
        <taxon>Clostridia</taxon>
        <taxon>Eubacteriales</taxon>
        <taxon>Oscillospiraceae</taxon>
        <taxon>Hydrogenoanaerobacterium</taxon>
    </lineage>
</organism>
<keyword evidence="3" id="KW-1185">Reference proteome</keyword>
<dbReference type="Gene3D" id="3.40.50.150">
    <property type="entry name" value="Vaccinia Virus protein VP39"/>
    <property type="match status" value="1"/>
</dbReference>
<dbReference type="SUPFAM" id="SSF53335">
    <property type="entry name" value="S-adenosyl-L-methionine-dependent methyltransferases"/>
    <property type="match status" value="1"/>
</dbReference>
<keyword evidence="2" id="KW-0489">Methyltransferase</keyword>
<dbReference type="InterPro" id="IPR003356">
    <property type="entry name" value="DNA_methylase_A-5"/>
</dbReference>
<protein>
    <submittedName>
        <fullName evidence="2">SAM-dependent DNA methyltransferase</fullName>
    </submittedName>
</protein>
<sequence length="264" mass="29807">MKKVRKMVSRSGAPDPYAYFTKVICSIGNGKYDLWKVWQAFVMLNAIALSNLHDQANAPERTRTYNEIARNFTCEEVALMHHLLDVVAIELGKNPDQDFLGEIFMNLGLNNHWTGQYFTPYNICKLISMISCQNSVSMIEQQGMFYLNDPACGACATLIAGVNNIAYALNEAHPELQWIDHVVVIGQDIDPIAGLMGYIQLSILGCCGLIKIGDTLSDPIREDETDLSKYWLMPWYRLCYLEQPCQTTVSARADELEDDMPFNC</sequence>
<reference evidence="2 3" key="1">
    <citation type="journal article" date="2021" name="Sci. Rep.">
        <title>The distribution of antibiotic resistance genes in chicken gut microbiota commensals.</title>
        <authorList>
            <person name="Juricova H."/>
            <person name="Matiasovicova J."/>
            <person name="Kubasova T."/>
            <person name="Cejkova D."/>
            <person name="Rychlik I."/>
        </authorList>
    </citation>
    <scope>NUCLEOTIDE SEQUENCE [LARGE SCALE GENOMIC DNA]</scope>
    <source>
        <strain evidence="2 3">An564</strain>
    </source>
</reference>
<dbReference type="InterPro" id="IPR029063">
    <property type="entry name" value="SAM-dependent_MTases_sf"/>
</dbReference>
<accession>A0ABS2GPP0</accession>
<dbReference type="RefSeq" id="WP_204721792.1">
    <property type="nucleotide sequence ID" value="NZ_JACSNR010000010.1"/>
</dbReference>
<evidence type="ECO:0000313" key="3">
    <source>
        <dbReference type="Proteomes" id="UP000724149"/>
    </source>
</evidence>
<keyword evidence="2" id="KW-0808">Transferase</keyword>
<evidence type="ECO:0000259" key="1">
    <source>
        <dbReference type="Pfam" id="PF02384"/>
    </source>
</evidence>